<dbReference type="EMBL" id="CP049056">
    <property type="protein sequence ID" value="QIE54780.1"/>
    <property type="molecule type" value="Genomic_DNA"/>
</dbReference>
<dbReference type="Pfam" id="PF03466">
    <property type="entry name" value="LysR_substrate"/>
    <property type="match status" value="1"/>
</dbReference>
<evidence type="ECO:0000313" key="7">
    <source>
        <dbReference type="Proteomes" id="UP000503336"/>
    </source>
</evidence>
<dbReference type="AlphaFoldDB" id="A0A7L5BSU6"/>
<keyword evidence="4" id="KW-0804">Transcription</keyword>
<gene>
    <name evidence="6" type="ORF">G5B40_04575</name>
</gene>
<evidence type="ECO:0000256" key="1">
    <source>
        <dbReference type="ARBA" id="ARBA00009437"/>
    </source>
</evidence>
<organism evidence="6 7">
    <name type="scientific">Pikeienuella piscinae</name>
    <dbReference type="NCBI Taxonomy" id="2748098"/>
    <lineage>
        <taxon>Bacteria</taxon>
        <taxon>Pseudomonadati</taxon>
        <taxon>Pseudomonadota</taxon>
        <taxon>Alphaproteobacteria</taxon>
        <taxon>Rhodobacterales</taxon>
        <taxon>Paracoccaceae</taxon>
        <taxon>Pikeienuella</taxon>
    </lineage>
</organism>
<dbReference type="Proteomes" id="UP000503336">
    <property type="component" value="Chromosome"/>
</dbReference>
<dbReference type="GO" id="GO:0006351">
    <property type="term" value="P:DNA-templated transcription"/>
    <property type="evidence" value="ECO:0007669"/>
    <property type="project" value="TreeGrafter"/>
</dbReference>
<dbReference type="InterPro" id="IPR036388">
    <property type="entry name" value="WH-like_DNA-bd_sf"/>
</dbReference>
<dbReference type="Gene3D" id="1.10.10.10">
    <property type="entry name" value="Winged helix-like DNA-binding domain superfamily/Winged helix DNA-binding domain"/>
    <property type="match status" value="1"/>
</dbReference>
<dbReference type="PANTHER" id="PTHR30537:SF5">
    <property type="entry name" value="HTH-TYPE TRANSCRIPTIONAL ACTIVATOR TTDR-RELATED"/>
    <property type="match status" value="1"/>
</dbReference>
<dbReference type="PANTHER" id="PTHR30537">
    <property type="entry name" value="HTH-TYPE TRANSCRIPTIONAL REGULATOR"/>
    <property type="match status" value="1"/>
</dbReference>
<dbReference type="InterPro" id="IPR036390">
    <property type="entry name" value="WH_DNA-bd_sf"/>
</dbReference>
<accession>A0A7L5BSU6</accession>
<comment type="similarity">
    <text evidence="1">Belongs to the LysR transcriptional regulatory family.</text>
</comment>
<dbReference type="FunFam" id="1.10.10.10:FF:000001">
    <property type="entry name" value="LysR family transcriptional regulator"/>
    <property type="match status" value="1"/>
</dbReference>
<keyword evidence="2" id="KW-0805">Transcription regulation</keyword>
<dbReference type="KEGG" id="hdh:G5B40_04575"/>
<feature type="domain" description="HTH lysR-type" evidence="5">
    <location>
        <begin position="1"/>
        <end position="59"/>
    </location>
</feature>
<dbReference type="PROSITE" id="PS50931">
    <property type="entry name" value="HTH_LYSR"/>
    <property type="match status" value="1"/>
</dbReference>
<dbReference type="GO" id="GO:0043565">
    <property type="term" value="F:sequence-specific DNA binding"/>
    <property type="evidence" value="ECO:0007669"/>
    <property type="project" value="TreeGrafter"/>
</dbReference>
<dbReference type="InterPro" id="IPR005119">
    <property type="entry name" value="LysR_subst-bd"/>
</dbReference>
<evidence type="ECO:0000256" key="2">
    <source>
        <dbReference type="ARBA" id="ARBA00023015"/>
    </source>
</evidence>
<dbReference type="InterPro" id="IPR058163">
    <property type="entry name" value="LysR-type_TF_proteobact-type"/>
</dbReference>
<dbReference type="InterPro" id="IPR000847">
    <property type="entry name" value="LysR_HTH_N"/>
</dbReference>
<keyword evidence="7" id="KW-1185">Reference proteome</keyword>
<dbReference type="CDD" id="cd08422">
    <property type="entry name" value="PBP2_CrgA_like"/>
    <property type="match status" value="1"/>
</dbReference>
<evidence type="ECO:0000259" key="5">
    <source>
        <dbReference type="PROSITE" id="PS50931"/>
    </source>
</evidence>
<protein>
    <submittedName>
        <fullName evidence="6">LysR family transcriptional regulator</fullName>
    </submittedName>
</protein>
<dbReference type="FunFam" id="3.40.190.290:FF:000001">
    <property type="entry name" value="Transcriptional regulator, LysR family"/>
    <property type="match status" value="1"/>
</dbReference>
<dbReference type="GO" id="GO:0003700">
    <property type="term" value="F:DNA-binding transcription factor activity"/>
    <property type="evidence" value="ECO:0007669"/>
    <property type="project" value="InterPro"/>
</dbReference>
<evidence type="ECO:0000256" key="4">
    <source>
        <dbReference type="ARBA" id="ARBA00023163"/>
    </source>
</evidence>
<dbReference type="PRINTS" id="PR00039">
    <property type="entry name" value="HTHLYSR"/>
</dbReference>
<dbReference type="SUPFAM" id="SSF53850">
    <property type="entry name" value="Periplasmic binding protein-like II"/>
    <property type="match status" value="1"/>
</dbReference>
<keyword evidence="3" id="KW-0238">DNA-binding</keyword>
<proteinExistence type="inferred from homology"/>
<dbReference type="Pfam" id="PF00126">
    <property type="entry name" value="HTH_1"/>
    <property type="match status" value="1"/>
</dbReference>
<name>A0A7L5BSU6_9RHOB</name>
<dbReference type="SUPFAM" id="SSF46785">
    <property type="entry name" value="Winged helix' DNA-binding domain"/>
    <property type="match status" value="1"/>
</dbReference>
<evidence type="ECO:0000256" key="3">
    <source>
        <dbReference type="ARBA" id="ARBA00023125"/>
    </source>
</evidence>
<dbReference type="Gene3D" id="3.40.190.290">
    <property type="match status" value="1"/>
</dbReference>
<reference evidence="6 7" key="1">
    <citation type="submission" date="2020-02" db="EMBL/GenBank/DDBJ databases">
        <title>complete genome sequence of Rhodobacteraceae bacterium.</title>
        <authorList>
            <person name="Park J."/>
            <person name="Kim Y.-S."/>
            <person name="Kim K.-H."/>
        </authorList>
    </citation>
    <scope>NUCLEOTIDE SEQUENCE [LARGE SCALE GENOMIC DNA]</scope>
    <source>
        <strain evidence="6 7">RR4-56</strain>
    </source>
</reference>
<dbReference type="RefSeq" id="WP_165095601.1">
    <property type="nucleotide sequence ID" value="NZ_CP049056.1"/>
</dbReference>
<evidence type="ECO:0000313" key="6">
    <source>
        <dbReference type="EMBL" id="QIE54780.1"/>
    </source>
</evidence>
<sequence length="300" mass="32480">MDRLTEMEAFTRVVELGGFTGAAKKLGLSKSAISKHVASLESRLGARLLNRTTRRVSPTEIGLVYFDKAQAVLAAAREADAMATAMQGAPTGELKISAPLSFGLRHIAPALANFLALYPNVSARLQLDDRRVELVAEGFDLAIRIGEMPDSSLKARRLAETEMNLVAAPAYLERKGEPTSVDELSDHELLHYTNLSSGNSWKLRSASGVERPVRIGGRLSVNNGDALACAALDGLGIALSPHFIVAEHLASGRLVEIMRRHRPEPVGIYAVYPSGRFLQPKLRVFIDHLAGTLKGKGPQW</sequence>